<dbReference type="OrthoDB" id="10027414at2759"/>
<evidence type="ECO:0000313" key="2">
    <source>
        <dbReference type="Proteomes" id="UP000007110"/>
    </source>
</evidence>
<dbReference type="EnsemblMetazoa" id="XM_030987160">
    <property type="protein sequence ID" value="XP_030843020"/>
    <property type="gene ID" value="LOC115924594"/>
</dbReference>
<dbReference type="GeneID" id="105443958"/>
<dbReference type="KEGG" id="spu:115924594"/>
<dbReference type="RefSeq" id="XP_030843020.1">
    <property type="nucleotide sequence ID" value="XM_030987160.1"/>
</dbReference>
<dbReference type="RefSeq" id="XP_011675958.1">
    <property type="nucleotide sequence ID" value="XM_011677656.2"/>
</dbReference>
<dbReference type="EnsemblMetazoa" id="XM_011677656">
    <property type="protein sequence ID" value="XP_011675958"/>
    <property type="gene ID" value="LOC105443958"/>
</dbReference>
<reference evidence="1" key="2">
    <citation type="submission" date="2021-01" db="UniProtKB">
        <authorList>
            <consortium name="EnsemblMetazoa"/>
        </authorList>
    </citation>
    <scope>IDENTIFICATION</scope>
</reference>
<dbReference type="OMA" id="PPTAEMK"/>
<dbReference type="InParanoid" id="A0A7M7NZJ4"/>
<proteinExistence type="predicted"/>
<dbReference type="AlphaFoldDB" id="A0A7M7NZJ4"/>
<sequence length="228" mass="26405">MAGAKGFSSDFTSGHDRWLALQQVSQKILSRAGTLNSMEDRELERVTRQLKFKEHLKQTQYESTEKQLKSNLKDHFLYNAALQQSVRAKNKARKRPQFLPSIPATAEMRPFGRYSGRTHSRMVSAMDRLDHKFSHQEEEKTAKLVIDCRTESEVNINRTLTTEQILDAKGMPLSERLTFESVSRFRELIGNAKAHAVIDRLRKRIADRKEREKGMKVLKRSKGLFQTE</sequence>
<dbReference type="Proteomes" id="UP000007110">
    <property type="component" value="Unassembled WGS sequence"/>
</dbReference>
<evidence type="ECO:0000313" key="1">
    <source>
        <dbReference type="EnsemblMetazoa" id="XP_030843020"/>
    </source>
</evidence>
<dbReference type="GeneID" id="115924594"/>
<accession>A0A7M7NZJ4</accession>
<reference evidence="2" key="1">
    <citation type="submission" date="2015-02" db="EMBL/GenBank/DDBJ databases">
        <title>Genome sequencing for Strongylocentrotus purpuratus.</title>
        <authorList>
            <person name="Murali S."/>
            <person name="Liu Y."/>
            <person name="Vee V."/>
            <person name="English A."/>
            <person name="Wang M."/>
            <person name="Skinner E."/>
            <person name="Han Y."/>
            <person name="Muzny D.M."/>
            <person name="Worley K.C."/>
            <person name="Gibbs R.A."/>
        </authorList>
    </citation>
    <scope>NUCLEOTIDE SEQUENCE</scope>
</reference>
<dbReference type="KEGG" id="spu:105443958"/>
<name>A0A7M7NZJ4_STRPU</name>
<protein>
    <submittedName>
        <fullName evidence="1">Uncharacterized protein</fullName>
    </submittedName>
</protein>
<keyword evidence="2" id="KW-1185">Reference proteome</keyword>
<organism evidence="1 2">
    <name type="scientific">Strongylocentrotus purpuratus</name>
    <name type="common">Purple sea urchin</name>
    <dbReference type="NCBI Taxonomy" id="7668"/>
    <lineage>
        <taxon>Eukaryota</taxon>
        <taxon>Metazoa</taxon>
        <taxon>Echinodermata</taxon>
        <taxon>Eleutherozoa</taxon>
        <taxon>Echinozoa</taxon>
        <taxon>Echinoidea</taxon>
        <taxon>Euechinoidea</taxon>
        <taxon>Echinacea</taxon>
        <taxon>Camarodonta</taxon>
        <taxon>Echinidea</taxon>
        <taxon>Strongylocentrotidae</taxon>
        <taxon>Strongylocentrotus</taxon>
    </lineage>
</organism>